<keyword evidence="7 9" id="KW-0472">Membrane</keyword>
<dbReference type="PANTHER" id="PTHR21212">
    <property type="entry name" value="BERNARDINELLI-SEIP CONGENITAL LIPODYSTROPHY 2 HOMOLOG BSCL2 PROTEIN"/>
    <property type="match status" value="1"/>
</dbReference>
<gene>
    <name evidence="10" type="ORF">O3M35_005005</name>
</gene>
<evidence type="ECO:0000256" key="1">
    <source>
        <dbReference type="ARBA" id="ARBA00004477"/>
    </source>
</evidence>
<feature type="transmembrane region" description="Helical" evidence="9">
    <location>
        <begin position="34"/>
        <end position="55"/>
    </location>
</feature>
<name>A0AAW1DH22_9HEMI</name>
<dbReference type="GO" id="GO:0140042">
    <property type="term" value="P:lipid droplet formation"/>
    <property type="evidence" value="ECO:0007669"/>
    <property type="project" value="UniProtKB-ARBA"/>
</dbReference>
<feature type="compositionally biased region" description="Acidic residues" evidence="8">
    <location>
        <begin position="296"/>
        <end position="306"/>
    </location>
</feature>
<comment type="caution">
    <text evidence="10">The sequence shown here is derived from an EMBL/GenBank/DDBJ whole genome shotgun (WGS) entry which is preliminary data.</text>
</comment>
<dbReference type="Proteomes" id="UP001461498">
    <property type="component" value="Unassembled WGS sequence"/>
</dbReference>
<comment type="subcellular location">
    <subcellularLocation>
        <location evidence="1">Endoplasmic reticulum membrane</location>
        <topology evidence="1">Multi-pass membrane protein</topology>
    </subcellularLocation>
</comment>
<evidence type="ECO:0000256" key="7">
    <source>
        <dbReference type="ARBA" id="ARBA00023136"/>
    </source>
</evidence>
<evidence type="ECO:0000256" key="4">
    <source>
        <dbReference type="ARBA" id="ARBA00022824"/>
    </source>
</evidence>
<evidence type="ECO:0000313" key="11">
    <source>
        <dbReference type="Proteomes" id="UP001461498"/>
    </source>
</evidence>
<sequence>MIFTSFFKRRIDLIKKKTVDTANVTLDSVIKGGVILLFCITIIWVSIFLYVLFYYTYIPSIEHVKSVNLQFTPCEKINKDIERGVCSFPSAHVQLTKSNQLLMVGQPYRITLVLELPESERNKNLGMFLVCAHLSSKGGVTVSHSCRSTMLRYKSQLLQLLTVLTLTPFYVSNILEEKQTIAVELFSNFEEDQVFPVTDVYLELKSERVEVYSSKLQIDAHLTGIRYLMFHWPAVSAAFGVSFNLAVIAFIVALSWWQLYGPYPITGKEFSFKQLAKIFSPASGNNEYVIKKLVTEDEEETEEDEEPKVFKLKNSFDEDDEEQQQDEGGNERKFLLERKLSSSEA</sequence>
<evidence type="ECO:0000313" key="10">
    <source>
        <dbReference type="EMBL" id="KAK9510163.1"/>
    </source>
</evidence>
<dbReference type="CDD" id="cd23995">
    <property type="entry name" value="Seipin_BSCL2_like"/>
    <property type="match status" value="1"/>
</dbReference>
<keyword evidence="11" id="KW-1185">Reference proteome</keyword>
<evidence type="ECO:0000256" key="5">
    <source>
        <dbReference type="ARBA" id="ARBA00022989"/>
    </source>
</evidence>
<proteinExistence type="predicted"/>
<feature type="transmembrane region" description="Helical" evidence="9">
    <location>
        <begin position="234"/>
        <end position="257"/>
    </location>
</feature>
<keyword evidence="5 9" id="KW-1133">Transmembrane helix</keyword>
<organism evidence="10 11">
    <name type="scientific">Rhynocoris fuscipes</name>
    <dbReference type="NCBI Taxonomy" id="488301"/>
    <lineage>
        <taxon>Eukaryota</taxon>
        <taxon>Metazoa</taxon>
        <taxon>Ecdysozoa</taxon>
        <taxon>Arthropoda</taxon>
        <taxon>Hexapoda</taxon>
        <taxon>Insecta</taxon>
        <taxon>Pterygota</taxon>
        <taxon>Neoptera</taxon>
        <taxon>Paraneoptera</taxon>
        <taxon>Hemiptera</taxon>
        <taxon>Heteroptera</taxon>
        <taxon>Panheteroptera</taxon>
        <taxon>Cimicomorpha</taxon>
        <taxon>Reduviidae</taxon>
        <taxon>Harpactorinae</taxon>
        <taxon>Harpactorini</taxon>
        <taxon>Rhynocoris</taxon>
    </lineage>
</organism>
<feature type="compositionally biased region" description="Basic and acidic residues" evidence="8">
    <location>
        <begin position="329"/>
        <end position="345"/>
    </location>
</feature>
<evidence type="ECO:0000256" key="8">
    <source>
        <dbReference type="SAM" id="MobiDB-lite"/>
    </source>
</evidence>
<dbReference type="Pfam" id="PF06775">
    <property type="entry name" value="Seipin"/>
    <property type="match status" value="1"/>
</dbReference>
<keyword evidence="4" id="KW-0256">Endoplasmic reticulum</keyword>
<evidence type="ECO:0000256" key="3">
    <source>
        <dbReference type="ARBA" id="ARBA00022692"/>
    </source>
</evidence>
<dbReference type="InterPro" id="IPR009617">
    <property type="entry name" value="Seipin"/>
</dbReference>
<keyword evidence="6" id="KW-0443">Lipid metabolism</keyword>
<dbReference type="GO" id="GO:0005789">
    <property type="term" value="C:endoplasmic reticulum membrane"/>
    <property type="evidence" value="ECO:0007669"/>
    <property type="project" value="UniProtKB-SubCell"/>
</dbReference>
<evidence type="ECO:0000256" key="2">
    <source>
        <dbReference type="ARBA" id="ARBA00022064"/>
    </source>
</evidence>
<accession>A0AAW1DH22</accession>
<dbReference type="EMBL" id="JAPXFL010000002">
    <property type="protein sequence ID" value="KAK9510163.1"/>
    <property type="molecule type" value="Genomic_DNA"/>
</dbReference>
<reference evidence="10 11" key="1">
    <citation type="submission" date="2022-12" db="EMBL/GenBank/DDBJ databases">
        <title>Chromosome-level genome assembly of true bugs.</title>
        <authorList>
            <person name="Ma L."/>
            <person name="Li H."/>
        </authorList>
    </citation>
    <scope>NUCLEOTIDE SEQUENCE [LARGE SCALE GENOMIC DNA]</scope>
    <source>
        <strain evidence="10">Lab_2022b</strain>
    </source>
</reference>
<protein>
    <recommendedName>
        <fullName evidence="2">Seipin</fullName>
    </recommendedName>
</protein>
<evidence type="ECO:0000256" key="6">
    <source>
        <dbReference type="ARBA" id="ARBA00023098"/>
    </source>
</evidence>
<feature type="region of interest" description="Disordered" evidence="8">
    <location>
        <begin position="295"/>
        <end position="345"/>
    </location>
</feature>
<dbReference type="AlphaFoldDB" id="A0AAW1DH22"/>
<keyword evidence="3 9" id="KW-0812">Transmembrane</keyword>
<evidence type="ECO:0000256" key="9">
    <source>
        <dbReference type="SAM" id="Phobius"/>
    </source>
</evidence>
<dbReference type="GO" id="GO:0006629">
    <property type="term" value="P:lipid metabolic process"/>
    <property type="evidence" value="ECO:0007669"/>
    <property type="project" value="UniProtKB-KW"/>
</dbReference>
<dbReference type="PANTHER" id="PTHR21212:SF0">
    <property type="entry name" value="SEIPIN"/>
    <property type="match status" value="1"/>
</dbReference>